<gene>
    <name evidence="2" type="ORF">SteCoe_17991</name>
</gene>
<accession>A0A1R2BXN8</accession>
<evidence type="ECO:0000313" key="2">
    <source>
        <dbReference type="EMBL" id="OMJ81524.1"/>
    </source>
</evidence>
<name>A0A1R2BXN8_9CILI</name>
<feature type="compositionally biased region" description="Basic and acidic residues" evidence="1">
    <location>
        <begin position="185"/>
        <end position="194"/>
    </location>
</feature>
<keyword evidence="3" id="KW-1185">Reference proteome</keyword>
<comment type="caution">
    <text evidence="2">The sequence shown here is derived from an EMBL/GenBank/DDBJ whole genome shotgun (WGS) entry which is preliminary data.</text>
</comment>
<dbReference type="Proteomes" id="UP000187209">
    <property type="component" value="Unassembled WGS sequence"/>
</dbReference>
<evidence type="ECO:0000256" key="1">
    <source>
        <dbReference type="SAM" id="MobiDB-lite"/>
    </source>
</evidence>
<proteinExistence type="predicted"/>
<dbReference type="AlphaFoldDB" id="A0A1R2BXN8"/>
<organism evidence="2 3">
    <name type="scientific">Stentor coeruleus</name>
    <dbReference type="NCBI Taxonomy" id="5963"/>
    <lineage>
        <taxon>Eukaryota</taxon>
        <taxon>Sar</taxon>
        <taxon>Alveolata</taxon>
        <taxon>Ciliophora</taxon>
        <taxon>Postciliodesmatophora</taxon>
        <taxon>Heterotrichea</taxon>
        <taxon>Heterotrichida</taxon>
        <taxon>Stentoridae</taxon>
        <taxon>Stentor</taxon>
    </lineage>
</organism>
<feature type="compositionally biased region" description="Basic and acidic residues" evidence="1">
    <location>
        <begin position="203"/>
        <end position="214"/>
    </location>
</feature>
<feature type="region of interest" description="Disordered" evidence="1">
    <location>
        <begin position="96"/>
        <end position="214"/>
    </location>
</feature>
<evidence type="ECO:0000313" key="3">
    <source>
        <dbReference type="Proteomes" id="UP000187209"/>
    </source>
</evidence>
<sequence length="238" mass="27266">MEYNKPTYEESDPFTFTGEYNKWSDRKHYGKGRIDEKLSSKLSSSKEDLKFEKIMKMILERIQFFEKPDIIPYPYNDPEGGISVQKGEFAKGEYYNEETSKRGLGNSKNSFKNPRGADRSSGFDDETDEKSTKMSKSRKKSNSKSSKNLSKGLMPSSSQKDALDMISADRGSLGDTLKSSKKSSKTSDFKGKKTDMKKKSKSPNRDKNLPDSRYKYDNCIDCETCIRVHRHSWAKLNN</sequence>
<reference evidence="2 3" key="1">
    <citation type="submission" date="2016-11" db="EMBL/GenBank/DDBJ databases">
        <title>The macronuclear genome of Stentor coeruleus: a giant cell with tiny introns.</title>
        <authorList>
            <person name="Slabodnick M."/>
            <person name="Ruby J.G."/>
            <person name="Reiff S.B."/>
            <person name="Swart E.C."/>
            <person name="Gosai S."/>
            <person name="Prabakaran S."/>
            <person name="Witkowska E."/>
            <person name="Larue G.E."/>
            <person name="Fisher S."/>
            <person name="Freeman R.M."/>
            <person name="Gunawardena J."/>
            <person name="Chu W."/>
            <person name="Stover N.A."/>
            <person name="Gregory B.D."/>
            <person name="Nowacki M."/>
            <person name="Derisi J."/>
            <person name="Roy S.W."/>
            <person name="Marshall W.F."/>
            <person name="Sood P."/>
        </authorList>
    </citation>
    <scope>NUCLEOTIDE SEQUENCE [LARGE SCALE GENOMIC DNA]</scope>
    <source>
        <strain evidence="2">WM001</strain>
    </source>
</reference>
<dbReference type="EMBL" id="MPUH01000377">
    <property type="protein sequence ID" value="OMJ81524.1"/>
    <property type="molecule type" value="Genomic_DNA"/>
</dbReference>
<protein>
    <submittedName>
        <fullName evidence="2">Uncharacterized protein</fullName>
    </submittedName>
</protein>
<feature type="compositionally biased region" description="Basic residues" evidence="1">
    <location>
        <begin position="133"/>
        <end position="142"/>
    </location>
</feature>